<dbReference type="EMBL" id="JNBS01001796">
    <property type="protein sequence ID" value="OQR99576.1"/>
    <property type="molecule type" value="Genomic_DNA"/>
</dbReference>
<reference evidence="1 2" key="1">
    <citation type="journal article" date="2014" name="Genome Biol. Evol.">
        <title>The secreted proteins of Achlya hypogyna and Thraustotheca clavata identify the ancestral oomycete secretome and reveal gene acquisitions by horizontal gene transfer.</title>
        <authorList>
            <person name="Misner I."/>
            <person name="Blouin N."/>
            <person name="Leonard G."/>
            <person name="Richards T.A."/>
            <person name="Lane C.E."/>
        </authorList>
    </citation>
    <scope>NUCLEOTIDE SEQUENCE [LARGE SCALE GENOMIC DNA]</scope>
    <source>
        <strain evidence="1 2">ATCC 34112</strain>
    </source>
</reference>
<dbReference type="Proteomes" id="UP000243217">
    <property type="component" value="Unassembled WGS sequence"/>
</dbReference>
<dbReference type="OrthoDB" id="64610at2759"/>
<gene>
    <name evidence="1" type="ORF">THRCLA_21814</name>
</gene>
<keyword evidence="2" id="KW-1185">Reference proteome</keyword>
<evidence type="ECO:0000313" key="1">
    <source>
        <dbReference type="EMBL" id="OQR99576.1"/>
    </source>
</evidence>
<proteinExistence type="predicted"/>
<accession>A0A1V9ZNL9</accession>
<name>A0A1V9ZNL9_9STRA</name>
<dbReference type="AlphaFoldDB" id="A0A1V9ZNL9"/>
<comment type="caution">
    <text evidence="1">The sequence shown here is derived from an EMBL/GenBank/DDBJ whole genome shotgun (WGS) entry which is preliminary data.</text>
</comment>
<protein>
    <submittedName>
        <fullName evidence="1">Uncharacterized protein</fullName>
    </submittedName>
</protein>
<evidence type="ECO:0000313" key="2">
    <source>
        <dbReference type="Proteomes" id="UP000243217"/>
    </source>
</evidence>
<organism evidence="1 2">
    <name type="scientific">Thraustotheca clavata</name>
    <dbReference type="NCBI Taxonomy" id="74557"/>
    <lineage>
        <taxon>Eukaryota</taxon>
        <taxon>Sar</taxon>
        <taxon>Stramenopiles</taxon>
        <taxon>Oomycota</taxon>
        <taxon>Saprolegniomycetes</taxon>
        <taxon>Saprolegniales</taxon>
        <taxon>Achlyaceae</taxon>
        <taxon>Thraustotheca</taxon>
    </lineage>
</organism>
<sequence>MSSHLAKLNSILDDFSLTPSSSPAGERERGILCEFTVVQNPSFMEKLNWNSSVKKSTTRLYVRMDNGTISIGSVGHIPKQLSSGPFTVIRQGKKDIRLSSINSAIEHTFIFSNAINAIECHAAVHLIQHINYLQNPDNFPQTVYEDKMFSEQLEATLSYAQDMWQLALWHQLWPYSHLLEYLTTASSLLQTPNNLHQIHAHLSEIYDEFYPHAMIYAIDNIPSKENVKFYRASYVALLVAKLKALLTHIEYYITLAP</sequence>